<accession>A0AAD3NAG5</accession>
<dbReference type="InterPro" id="IPR051941">
    <property type="entry name" value="BG_Antigen-Binding_Lectin"/>
</dbReference>
<sequence>MQTNPWWRLLLPGIYRITAVSVTNRMEVPERINNAEIRIGNSAENNGNNNPSQEEQMELEQVLSNISFPSPAPVAGTALGYCQRTRSV</sequence>
<dbReference type="AlphaFoldDB" id="A0AAD3NAG5"/>
<comment type="caution">
    <text evidence="1">The sequence shown here is derived from an EMBL/GenBank/DDBJ whole genome shotgun (WGS) entry which is preliminary data.</text>
</comment>
<gene>
    <name evidence="1" type="ORF">AKAME5_001959900</name>
</gene>
<dbReference type="EMBL" id="BRZM01000131">
    <property type="protein sequence ID" value="GLD68287.1"/>
    <property type="molecule type" value="Genomic_DNA"/>
</dbReference>
<dbReference type="PANTHER" id="PTHR45713:SF6">
    <property type="entry name" value="F5_8 TYPE C DOMAIN-CONTAINING PROTEIN"/>
    <property type="match status" value="1"/>
</dbReference>
<evidence type="ECO:0000313" key="1">
    <source>
        <dbReference type="EMBL" id="GLD68287.1"/>
    </source>
</evidence>
<dbReference type="PANTHER" id="PTHR45713">
    <property type="entry name" value="FTP DOMAIN-CONTAINING PROTEIN"/>
    <property type="match status" value="1"/>
</dbReference>
<reference evidence="1" key="1">
    <citation type="submission" date="2022-08" db="EMBL/GenBank/DDBJ databases">
        <title>Genome sequencing of akame (Lates japonicus).</title>
        <authorList>
            <person name="Hashiguchi Y."/>
            <person name="Takahashi H."/>
        </authorList>
    </citation>
    <scope>NUCLEOTIDE SEQUENCE</scope>
    <source>
        <strain evidence="1">Kochi</strain>
    </source>
</reference>
<protein>
    <submittedName>
        <fullName evidence="1">Uncharacterized protein</fullName>
    </submittedName>
</protein>
<dbReference type="Pfam" id="PF22633">
    <property type="entry name" value="F5_F8_type_C_2"/>
    <property type="match status" value="1"/>
</dbReference>
<evidence type="ECO:0000313" key="2">
    <source>
        <dbReference type="Proteomes" id="UP001279410"/>
    </source>
</evidence>
<dbReference type="InterPro" id="IPR008979">
    <property type="entry name" value="Galactose-bd-like_sf"/>
</dbReference>
<proteinExistence type="predicted"/>
<organism evidence="1 2">
    <name type="scientific">Lates japonicus</name>
    <name type="common">Japanese lates</name>
    <dbReference type="NCBI Taxonomy" id="270547"/>
    <lineage>
        <taxon>Eukaryota</taxon>
        <taxon>Metazoa</taxon>
        <taxon>Chordata</taxon>
        <taxon>Craniata</taxon>
        <taxon>Vertebrata</taxon>
        <taxon>Euteleostomi</taxon>
        <taxon>Actinopterygii</taxon>
        <taxon>Neopterygii</taxon>
        <taxon>Teleostei</taxon>
        <taxon>Neoteleostei</taxon>
        <taxon>Acanthomorphata</taxon>
        <taxon>Carangaria</taxon>
        <taxon>Carangaria incertae sedis</taxon>
        <taxon>Centropomidae</taxon>
        <taxon>Lates</taxon>
    </lineage>
</organism>
<keyword evidence="2" id="KW-1185">Reference proteome</keyword>
<name>A0AAD3NAG5_LATJO</name>
<dbReference type="Gene3D" id="2.60.120.260">
    <property type="entry name" value="Galactose-binding domain-like"/>
    <property type="match status" value="1"/>
</dbReference>
<dbReference type="Proteomes" id="UP001279410">
    <property type="component" value="Unassembled WGS sequence"/>
</dbReference>
<dbReference type="SUPFAM" id="SSF49785">
    <property type="entry name" value="Galactose-binding domain-like"/>
    <property type="match status" value="1"/>
</dbReference>